<dbReference type="eggNOG" id="COG1473">
    <property type="taxonomic scope" value="Bacteria"/>
</dbReference>
<dbReference type="Gene3D" id="3.40.630.10">
    <property type="entry name" value="Zn peptidases"/>
    <property type="match status" value="1"/>
</dbReference>
<dbReference type="HOGENOM" id="CLU_023257_0_1_5"/>
<dbReference type="PANTHER" id="PTHR11014">
    <property type="entry name" value="PEPTIDASE M20 FAMILY MEMBER"/>
    <property type="match status" value="1"/>
</dbReference>
<dbReference type="Pfam" id="PF07687">
    <property type="entry name" value="M20_dimer"/>
    <property type="match status" value="1"/>
</dbReference>
<feature type="domain" description="Peptidase M20 dimerisation" evidence="3">
    <location>
        <begin position="189"/>
        <end position="286"/>
    </location>
</feature>
<dbReference type="InterPro" id="IPR036264">
    <property type="entry name" value="Bact_exopeptidase_dim_dom"/>
</dbReference>
<dbReference type="KEGG" id="azc:AZC_2197"/>
<dbReference type="GO" id="GO:0046872">
    <property type="term" value="F:metal ion binding"/>
    <property type="evidence" value="ECO:0007669"/>
    <property type="project" value="UniProtKB-KW"/>
</dbReference>
<feature type="binding site" evidence="2">
    <location>
        <position position="165"/>
    </location>
    <ligand>
        <name>Mn(2+)</name>
        <dbReference type="ChEBI" id="CHEBI:29035"/>
        <label>2</label>
    </ligand>
</feature>
<feature type="binding site" evidence="2">
    <location>
        <position position="139"/>
    </location>
    <ligand>
        <name>Mn(2+)</name>
        <dbReference type="ChEBI" id="CHEBI:29035"/>
        <label>2</label>
    </ligand>
</feature>
<dbReference type="SUPFAM" id="SSF53187">
    <property type="entry name" value="Zn-dependent exopeptidases"/>
    <property type="match status" value="1"/>
</dbReference>
<reference evidence="4 5" key="4">
    <citation type="journal article" date="2009" name="Appl. Environ. Microbiol.">
        <title>Comparative genome-wide transcriptional profiling of Azorhizobium caulinodans ORS571 grown under free-living and symbiotic conditions.</title>
        <authorList>
            <person name="Tsukada S."/>
            <person name="Aono T."/>
            <person name="Akiba N."/>
            <person name="Lee KB."/>
            <person name="Liu CT."/>
            <person name="Toyazaki H."/>
            <person name="Oyaizu H."/>
        </authorList>
    </citation>
    <scope>NUCLEOTIDE SEQUENCE [LARGE SCALE GENOMIC DNA]</scope>
    <source>
        <strain evidence="5">ATCC 43989 / DSM 5975 / JCM 20966 / LMG 6465 / NBRC 14845 / NCIMB 13405 / ORS 571</strain>
    </source>
</reference>
<dbReference type="PIRSF" id="PIRSF005962">
    <property type="entry name" value="Pept_M20D_amidohydro"/>
    <property type="match status" value="1"/>
</dbReference>
<evidence type="ECO:0000259" key="3">
    <source>
        <dbReference type="Pfam" id="PF07687"/>
    </source>
</evidence>
<feature type="binding site" evidence="2">
    <location>
        <position position="106"/>
    </location>
    <ligand>
        <name>Mn(2+)</name>
        <dbReference type="ChEBI" id="CHEBI:29035"/>
        <label>2</label>
    </ligand>
</feature>
<keyword evidence="5" id="KW-1185">Reference proteome</keyword>
<evidence type="ECO:0000313" key="4">
    <source>
        <dbReference type="EMBL" id="BAF88195.1"/>
    </source>
</evidence>
<gene>
    <name evidence="4" type="ordered locus">AZC_2197</name>
</gene>
<dbReference type="GO" id="GO:0019877">
    <property type="term" value="P:diaminopimelate biosynthetic process"/>
    <property type="evidence" value="ECO:0007669"/>
    <property type="project" value="UniProtKB-ARBA"/>
</dbReference>
<protein>
    <submittedName>
        <fullName evidence="4">Amidohydrolase</fullName>
    </submittedName>
</protein>
<reference evidence="4 5" key="6">
    <citation type="journal article" date="2011" name="Appl. Environ. Microbiol.">
        <title>Involvement of the azorhizobial chromosome partition gene (parA) in the onset of bacteroid differentiation during Sesbania rostrata stem nodule development.</title>
        <authorList>
            <person name="Liu CT."/>
            <person name="Lee KB."/>
            <person name="Wang YS."/>
            <person name="Peng MH."/>
            <person name="Lee KT."/>
            <person name="Suzuki S."/>
            <person name="Suzuki T."/>
            <person name="Oyaizu H."/>
        </authorList>
    </citation>
    <scope>NUCLEOTIDE SEQUENCE [LARGE SCALE GENOMIC DNA]</scope>
    <source>
        <strain evidence="5">ATCC 43989 / DSM 5975 / JCM 20966 / LMG 6465 / NBRC 14845 / NCIMB 13405 / ORS 571</strain>
    </source>
</reference>
<dbReference type="NCBIfam" id="TIGR01891">
    <property type="entry name" value="amidohydrolases"/>
    <property type="match status" value="1"/>
</dbReference>
<dbReference type="CDD" id="cd05666">
    <property type="entry name" value="M20_Acy1-like"/>
    <property type="match status" value="1"/>
</dbReference>
<comment type="cofactor">
    <cofactor evidence="2">
        <name>Mn(2+)</name>
        <dbReference type="ChEBI" id="CHEBI:29035"/>
    </cofactor>
    <text evidence="2">The Mn(2+) ion enhances activity.</text>
</comment>
<reference evidence="5" key="2">
    <citation type="submission" date="2007-04" db="EMBL/GenBank/DDBJ databases">
        <title>Complete genome sequence of the nitrogen-fixing bacterium Azorhizobium caulinodans ORS571.</title>
        <authorList>
            <person name="Lee K.B."/>
            <person name="Backer P.D."/>
            <person name="Aono T."/>
            <person name="Liu C.T."/>
            <person name="Suzuki S."/>
            <person name="Suzuki T."/>
            <person name="Kaneko T."/>
            <person name="Yamada M."/>
            <person name="Tabata S."/>
            <person name="Kupfer D.M."/>
            <person name="Najar F.Z."/>
            <person name="Wiley G.B."/>
            <person name="Roe B."/>
            <person name="Binnewies T."/>
            <person name="Ussery D."/>
            <person name="Vereecke D."/>
            <person name="Gevers D."/>
            <person name="Holsters M."/>
            <person name="Oyaizu H."/>
        </authorList>
    </citation>
    <scope>NUCLEOTIDE SEQUENCE [LARGE SCALE GENOMIC DNA]</scope>
    <source>
        <strain evidence="5">ATCC 43989 / DSM 5975 / JCM 20966 / LMG 6465 / NBRC 14845 / NCIMB 13405 / ORS 571</strain>
    </source>
</reference>
<dbReference type="InterPro" id="IPR002933">
    <property type="entry name" value="Peptidase_M20"/>
</dbReference>
<keyword evidence="1 4" id="KW-0378">Hydrolase</keyword>
<evidence type="ECO:0000313" key="5">
    <source>
        <dbReference type="Proteomes" id="UP000000270"/>
    </source>
</evidence>
<reference evidence="4 5" key="1">
    <citation type="journal article" date="2007" name="Appl. Environ. Microbiol.">
        <title>Rhizobial factors required for stem nodule maturation and maintenance in Sesbania rostrata-Azorhizobium caulinodans ORS571 symbiosis.</title>
        <authorList>
            <person name="Suzuki S."/>
            <person name="Aono T."/>
            <person name="Lee KB."/>
            <person name="Suzuki T."/>
            <person name="Liu CT."/>
            <person name="Miwa H."/>
            <person name="Wakao S."/>
            <person name="Iki T."/>
            <person name="Oyaizu H."/>
        </authorList>
    </citation>
    <scope>NUCLEOTIDE SEQUENCE [LARGE SCALE GENOMIC DNA]</scope>
    <source>
        <strain evidence="5">ATCC 43989 / DSM 5975 / JCM 20966 / LMG 6465 / NBRC 14845 / NCIMB 13405 / ORS 571</strain>
    </source>
</reference>
<keyword evidence="2" id="KW-0464">Manganese</keyword>
<dbReference type="Pfam" id="PF01546">
    <property type="entry name" value="Peptidase_M20"/>
    <property type="match status" value="1"/>
</dbReference>
<dbReference type="Proteomes" id="UP000000270">
    <property type="component" value="Chromosome"/>
</dbReference>
<dbReference type="InterPro" id="IPR011650">
    <property type="entry name" value="Peptidase_M20_dimer"/>
</dbReference>
<dbReference type="RefSeq" id="WP_012170724.1">
    <property type="nucleotide sequence ID" value="NC_009937.1"/>
</dbReference>
<dbReference type="PANTHER" id="PTHR11014:SF63">
    <property type="entry name" value="METALLOPEPTIDASE, PUTATIVE (AFU_ORTHOLOGUE AFUA_6G09600)-RELATED"/>
    <property type="match status" value="1"/>
</dbReference>
<feature type="binding site" evidence="2">
    <location>
        <position position="360"/>
    </location>
    <ligand>
        <name>Mn(2+)</name>
        <dbReference type="ChEBI" id="CHEBI:29035"/>
        <label>2</label>
    </ligand>
</feature>
<dbReference type="FunFam" id="3.30.70.360:FF:000001">
    <property type="entry name" value="N-acetyldiaminopimelate deacetylase"/>
    <property type="match status" value="1"/>
</dbReference>
<evidence type="ECO:0000256" key="2">
    <source>
        <dbReference type="PIRSR" id="PIRSR005962-1"/>
    </source>
</evidence>
<sequence>MPVLNRVAETAAEIAAWRRELHEYPELMFDLPRTSAFVAEKLRGFGCDEVVTGIGRSGVVAVIHGRERGAGRVIGLRADMDALPVEEETGAAHASKVPGKMHACGHDGHTAMLLGAARHLAETRAFAGTAVLIFQPAEEGEGGARVMIEDGLLECFRPEEIYGMHNMPGIPVGHFAMRPGAIMASTDRLEITVDGTGAHAAAPHRGVDPVLVGSAIVMGLQQAVARNVDPLEAAVVSITMFHAGAVENVIPPKAELTGTVRTLKAQVRDQLRQRLREIVSKIAEAYGARAELRWIDGYPPTVNHPGQADFAARVARDVAGADKVDADTTPIMAAEDFSFMLEARPGAFIFVGNGDSAGLHNPRYDFDDAAIPYGTSFWVRLVESALPL</sequence>
<evidence type="ECO:0000256" key="1">
    <source>
        <dbReference type="ARBA" id="ARBA00022801"/>
    </source>
</evidence>
<reference evidence="4 5" key="5">
    <citation type="journal article" date="2010" name="Appl. Environ. Microbiol.">
        <title>phrR-like gene praR of Azorhizobium caulinodans ORS571 is essential for symbiosis with Sesbania rostrata and is involved in expression of reb genes.</title>
        <authorList>
            <person name="Akiba N."/>
            <person name="Aono T."/>
            <person name="Toyazaki H."/>
            <person name="Sato S."/>
            <person name="Oyaizu H."/>
        </authorList>
    </citation>
    <scope>NUCLEOTIDE SEQUENCE [LARGE SCALE GENOMIC DNA]</scope>
    <source>
        <strain evidence="5">ATCC 43989 / DSM 5975 / JCM 20966 / LMG 6465 / NBRC 14845 / NCIMB 13405 / ORS 571</strain>
    </source>
</reference>
<dbReference type="GO" id="GO:0050118">
    <property type="term" value="F:N-acetyldiaminopimelate deacetylase activity"/>
    <property type="evidence" value="ECO:0007669"/>
    <property type="project" value="UniProtKB-ARBA"/>
</dbReference>
<proteinExistence type="predicted"/>
<accession>A8I814</accession>
<keyword evidence="2" id="KW-0479">Metal-binding</keyword>
<dbReference type="EMBL" id="AP009384">
    <property type="protein sequence ID" value="BAF88195.1"/>
    <property type="molecule type" value="Genomic_DNA"/>
</dbReference>
<dbReference type="InterPro" id="IPR017439">
    <property type="entry name" value="Amidohydrolase"/>
</dbReference>
<reference evidence="4 5" key="3">
    <citation type="journal article" date="2008" name="BMC Genomics">
        <title>The genome of the versatile nitrogen fixer Azorhizobium caulinodans ORS571.</title>
        <authorList>
            <person name="Lee KB."/>
            <person name="Backer P.D."/>
            <person name="Aono T."/>
            <person name="Liu CT."/>
            <person name="Suzuki S."/>
            <person name="Suzuki T."/>
            <person name="Kaneko T."/>
            <person name="Yamada M."/>
            <person name="Tabata S."/>
            <person name="Kupfer D.M."/>
            <person name="Najar F.Z."/>
            <person name="Wiley G.B."/>
            <person name="Roe B."/>
            <person name="Binnewies T.T."/>
            <person name="Ussery D.W."/>
            <person name="D'Haeze W."/>
            <person name="Herder J.D."/>
            <person name="Gevers D."/>
            <person name="Vereecke D."/>
            <person name="Holsters M."/>
            <person name="Oyaizu H."/>
        </authorList>
    </citation>
    <scope>NUCLEOTIDE SEQUENCE [LARGE SCALE GENOMIC DNA]</scope>
    <source>
        <strain evidence="5">ATCC 43989 / DSM 5975 / JCM 20966 / LMG 6465 / NBRC 14845 / NCIMB 13405 / ORS 571</strain>
    </source>
</reference>
<organism evidence="4 5">
    <name type="scientific">Azorhizobium caulinodans (strain ATCC 43989 / DSM 5975 / JCM 20966 / LMG 6465 / NBRC 14845 / NCIMB 13405 / ORS 571)</name>
    <dbReference type="NCBI Taxonomy" id="438753"/>
    <lineage>
        <taxon>Bacteria</taxon>
        <taxon>Pseudomonadati</taxon>
        <taxon>Pseudomonadota</taxon>
        <taxon>Alphaproteobacteria</taxon>
        <taxon>Hyphomicrobiales</taxon>
        <taxon>Xanthobacteraceae</taxon>
        <taxon>Azorhizobium</taxon>
    </lineage>
</organism>
<dbReference type="Gene3D" id="3.30.70.360">
    <property type="match status" value="1"/>
</dbReference>
<name>A8I814_AZOC5</name>
<dbReference type="SUPFAM" id="SSF55031">
    <property type="entry name" value="Bacterial exopeptidase dimerisation domain"/>
    <property type="match status" value="1"/>
</dbReference>
<feature type="binding site" evidence="2">
    <location>
        <position position="104"/>
    </location>
    <ligand>
        <name>Mn(2+)</name>
        <dbReference type="ChEBI" id="CHEBI:29035"/>
        <label>2</label>
    </ligand>
</feature>
<dbReference type="AlphaFoldDB" id="A8I814"/>